<keyword evidence="5" id="KW-1185">Reference proteome</keyword>
<dbReference type="PROSITE" id="PS51257">
    <property type="entry name" value="PROKAR_LIPOPROTEIN"/>
    <property type="match status" value="1"/>
</dbReference>
<dbReference type="EMBL" id="BAABBN010000015">
    <property type="protein sequence ID" value="GAA3941647.1"/>
    <property type="molecule type" value="Genomic_DNA"/>
</dbReference>
<evidence type="ECO:0000256" key="1">
    <source>
        <dbReference type="ARBA" id="ARBA00008490"/>
    </source>
</evidence>
<evidence type="ECO:0000256" key="3">
    <source>
        <dbReference type="SAM" id="SignalP"/>
    </source>
</evidence>
<gene>
    <name evidence="4" type="ORF">GCM10022277_41970</name>
</gene>
<dbReference type="Proteomes" id="UP001501565">
    <property type="component" value="Unassembled WGS sequence"/>
</dbReference>
<protein>
    <recommendedName>
        <fullName evidence="6">DUF3313 domain-containing protein</fullName>
    </recommendedName>
</protein>
<dbReference type="InterPro" id="IPR018635">
    <property type="entry name" value="UPF0319"/>
</dbReference>
<dbReference type="Pfam" id="PF09829">
    <property type="entry name" value="DUF2057"/>
    <property type="match status" value="1"/>
</dbReference>
<evidence type="ECO:0000313" key="4">
    <source>
        <dbReference type="EMBL" id="GAA3941647.1"/>
    </source>
</evidence>
<proteinExistence type="inferred from homology"/>
<comment type="caution">
    <text evidence="4">The sequence shown here is derived from an EMBL/GenBank/DDBJ whole genome shotgun (WGS) entry which is preliminary data.</text>
</comment>
<dbReference type="PANTHER" id="PTHR38108">
    <property type="entry name" value="UPF0319 PROTEIN YCCT"/>
    <property type="match status" value="1"/>
</dbReference>
<evidence type="ECO:0000256" key="2">
    <source>
        <dbReference type="ARBA" id="ARBA00022729"/>
    </source>
</evidence>
<feature type="chain" id="PRO_5046570957" description="DUF3313 domain-containing protein" evidence="3">
    <location>
        <begin position="20"/>
        <end position="228"/>
    </location>
</feature>
<feature type="signal peptide" evidence="3">
    <location>
        <begin position="1"/>
        <end position="19"/>
    </location>
</feature>
<reference evidence="5" key="1">
    <citation type="journal article" date="2019" name="Int. J. Syst. Evol. Microbiol.">
        <title>The Global Catalogue of Microorganisms (GCM) 10K type strain sequencing project: providing services to taxonomists for standard genome sequencing and annotation.</title>
        <authorList>
            <consortium name="The Broad Institute Genomics Platform"/>
            <consortium name="The Broad Institute Genome Sequencing Center for Infectious Disease"/>
            <person name="Wu L."/>
            <person name="Ma J."/>
        </authorList>
    </citation>
    <scope>NUCLEOTIDE SEQUENCE [LARGE SCALE GENOMIC DNA]</scope>
    <source>
        <strain evidence="5">JCM 17551</strain>
    </source>
</reference>
<comment type="similarity">
    <text evidence="1">Belongs to the UPF0319 family.</text>
</comment>
<name>A0ABP7NB22_9GAMM</name>
<evidence type="ECO:0000313" key="5">
    <source>
        <dbReference type="Proteomes" id="UP001501565"/>
    </source>
</evidence>
<evidence type="ECO:0008006" key="6">
    <source>
        <dbReference type="Google" id="ProtNLM"/>
    </source>
</evidence>
<dbReference type="RefSeq" id="WP_344800617.1">
    <property type="nucleotide sequence ID" value="NZ_BAABBN010000015.1"/>
</dbReference>
<keyword evidence="2 3" id="KW-0732">Signal</keyword>
<accession>A0ABP7NB22</accession>
<organism evidence="4 5">
    <name type="scientific">Litoribacillus peritrichatus</name>
    <dbReference type="NCBI Taxonomy" id="718191"/>
    <lineage>
        <taxon>Bacteria</taxon>
        <taxon>Pseudomonadati</taxon>
        <taxon>Pseudomonadota</taxon>
        <taxon>Gammaproteobacteria</taxon>
        <taxon>Oceanospirillales</taxon>
        <taxon>Oceanospirillaceae</taxon>
        <taxon>Litoribacillus</taxon>
    </lineage>
</organism>
<dbReference type="PANTHER" id="PTHR38108:SF1">
    <property type="entry name" value="UPF0319 PROTEIN YCCT"/>
    <property type="match status" value="1"/>
</dbReference>
<sequence length="228" mass="25431">MIRCLIVFMSALVLSGCLATNGIVHYYKGEPKDENQLATVILPEEIDIVAVNSRKRALPMIRDDSYQIKLLPGLNELVLEYSNLWDLDSDSHVTVTSDIVLVSQVMKAGDVYEIKVPEFSTLKEMKAYAKDFEVTMVAKSTGEKVASKAARYGVAPVGISQLIPQDNKLVASIQAGVQGESQVVVHGVEDRAHQAPGKYSALQNLRYWWEEANTQERELFEDWINTVD</sequence>